<name>F2K374_MARM1</name>
<dbReference type="Pfam" id="PF00903">
    <property type="entry name" value="Glyoxalase"/>
    <property type="match status" value="1"/>
</dbReference>
<organism evidence="2 3">
    <name type="scientific">Marinomonas mediterranea (strain ATCC 700492 / JCM 21426 / NBRC 103028 / MMB-1)</name>
    <dbReference type="NCBI Taxonomy" id="717774"/>
    <lineage>
        <taxon>Bacteria</taxon>
        <taxon>Pseudomonadati</taxon>
        <taxon>Pseudomonadota</taxon>
        <taxon>Gammaproteobacteria</taxon>
        <taxon>Oceanospirillales</taxon>
        <taxon>Oceanospirillaceae</taxon>
        <taxon>Marinomonas</taxon>
    </lineage>
</organism>
<keyword evidence="2" id="KW-0560">Oxidoreductase</keyword>
<dbReference type="CDD" id="cd07247">
    <property type="entry name" value="SgaA_N_like"/>
    <property type="match status" value="1"/>
</dbReference>
<dbReference type="InterPro" id="IPR029068">
    <property type="entry name" value="Glyas_Bleomycin-R_OHBP_Dase"/>
</dbReference>
<dbReference type="HOGENOM" id="CLU_127592_0_2_6"/>
<accession>F2K374</accession>
<dbReference type="PANTHER" id="PTHR33993:SF2">
    <property type="entry name" value="VOC DOMAIN-CONTAINING PROTEIN"/>
    <property type="match status" value="1"/>
</dbReference>
<dbReference type="STRING" id="717774.Marme_0849"/>
<dbReference type="PANTHER" id="PTHR33993">
    <property type="entry name" value="GLYOXALASE-RELATED"/>
    <property type="match status" value="1"/>
</dbReference>
<dbReference type="Proteomes" id="UP000001062">
    <property type="component" value="Chromosome"/>
</dbReference>
<dbReference type="InterPro" id="IPR052164">
    <property type="entry name" value="Anthracycline_SecMetBiosynth"/>
</dbReference>
<dbReference type="PROSITE" id="PS51819">
    <property type="entry name" value="VOC"/>
    <property type="match status" value="1"/>
</dbReference>
<evidence type="ECO:0000313" key="3">
    <source>
        <dbReference type="Proteomes" id="UP000001062"/>
    </source>
</evidence>
<proteinExistence type="predicted"/>
<keyword evidence="3" id="KW-1185">Reference proteome</keyword>
<dbReference type="eggNOG" id="COG3324">
    <property type="taxonomic scope" value="Bacteria"/>
</dbReference>
<dbReference type="SUPFAM" id="SSF54593">
    <property type="entry name" value="Glyoxalase/Bleomycin resistance protein/Dihydroxybiphenyl dioxygenase"/>
    <property type="match status" value="1"/>
</dbReference>
<protein>
    <submittedName>
        <fullName evidence="2">Glyoxalase/bleomycin resistance protein/dioxygenase</fullName>
    </submittedName>
</protein>
<dbReference type="EMBL" id="CP002583">
    <property type="protein sequence ID" value="ADZ90127.1"/>
    <property type="molecule type" value="Genomic_DNA"/>
</dbReference>
<dbReference type="OrthoDB" id="8776491at2"/>
<gene>
    <name evidence="2" type="ordered locus">Marme_0849</name>
</gene>
<dbReference type="RefSeq" id="WP_013660032.1">
    <property type="nucleotide sequence ID" value="NC_015276.1"/>
</dbReference>
<dbReference type="KEGG" id="mme:Marme_0849"/>
<sequence>MSSFAPIFEIPATDLDRAVNFYSRIFDLTIETMEMPEMKMGLFPYENQPTVGVIIQGEGCVPSSSGVTVYLNAGEDLQIVLSKVESNGGKVLLPKTPHADESGFFALFLDTEGNRLGLHSPN</sequence>
<keyword evidence="2" id="KW-0223">Dioxygenase</keyword>
<feature type="domain" description="VOC" evidence="1">
    <location>
        <begin position="3"/>
        <end position="121"/>
    </location>
</feature>
<evidence type="ECO:0000259" key="1">
    <source>
        <dbReference type="PROSITE" id="PS51819"/>
    </source>
</evidence>
<dbReference type="InterPro" id="IPR037523">
    <property type="entry name" value="VOC_core"/>
</dbReference>
<evidence type="ECO:0000313" key="2">
    <source>
        <dbReference type="EMBL" id="ADZ90127.1"/>
    </source>
</evidence>
<dbReference type="AlphaFoldDB" id="F2K374"/>
<dbReference type="InterPro" id="IPR004360">
    <property type="entry name" value="Glyas_Fos-R_dOase_dom"/>
</dbReference>
<reference evidence="2 3" key="1">
    <citation type="journal article" date="2012" name="Stand. Genomic Sci.">
        <title>Complete genome sequence of the melanogenic marine bacterium Marinomonas mediterranea type strain (MMB-1(T)).</title>
        <authorList>
            <person name="Lucas-Elio P."/>
            <person name="Goodwin L."/>
            <person name="Woyke T."/>
            <person name="Pitluck S."/>
            <person name="Nolan M."/>
            <person name="Kyrpides N.C."/>
            <person name="Detter J.C."/>
            <person name="Copeland A."/>
            <person name="Teshima H."/>
            <person name="Bruce D."/>
            <person name="Detter C."/>
            <person name="Tapia R."/>
            <person name="Han S."/>
            <person name="Land M.L."/>
            <person name="Ivanova N."/>
            <person name="Mikhailova N."/>
            <person name="Johnston A.W."/>
            <person name="Sanchez-Amat A."/>
        </authorList>
    </citation>
    <scope>NUCLEOTIDE SEQUENCE [LARGE SCALE GENOMIC DNA]</scope>
    <source>
        <strain evidence="3">ATCC 700492 / JCM 21426 / NBRC 103028 / MMB-1</strain>
    </source>
</reference>
<dbReference type="PATRIC" id="fig|717774.3.peg.887"/>
<dbReference type="Gene3D" id="3.10.180.10">
    <property type="entry name" value="2,3-Dihydroxybiphenyl 1,2-Dioxygenase, domain 1"/>
    <property type="match status" value="1"/>
</dbReference>
<dbReference type="GO" id="GO:0051213">
    <property type="term" value="F:dioxygenase activity"/>
    <property type="evidence" value="ECO:0007669"/>
    <property type="project" value="UniProtKB-KW"/>
</dbReference>